<keyword evidence="2" id="KW-1185">Reference proteome</keyword>
<name>A0A0V1E2T7_TRIPS</name>
<organism evidence="1 2">
    <name type="scientific">Trichinella pseudospiralis</name>
    <name type="common">Parasitic roundworm</name>
    <dbReference type="NCBI Taxonomy" id="6337"/>
    <lineage>
        <taxon>Eukaryota</taxon>
        <taxon>Metazoa</taxon>
        <taxon>Ecdysozoa</taxon>
        <taxon>Nematoda</taxon>
        <taxon>Enoplea</taxon>
        <taxon>Dorylaimia</taxon>
        <taxon>Trichinellida</taxon>
        <taxon>Trichinellidae</taxon>
        <taxon>Trichinella</taxon>
    </lineage>
</organism>
<dbReference type="Proteomes" id="UP000054995">
    <property type="component" value="Unassembled WGS sequence"/>
</dbReference>
<evidence type="ECO:0000313" key="1">
    <source>
        <dbReference type="EMBL" id="KRY68036.1"/>
    </source>
</evidence>
<accession>A0A0V1E2T7</accession>
<proteinExistence type="predicted"/>
<sequence length="94" mass="10634">MLNKNRWNSLAPYCCDKTLAKSNLGRTGFVWLAHPESQVHSEKLQQESKLNRNLEAGPDTEAMGAMLTSLISTQEPPVQEWHHPQWAGVSRVNH</sequence>
<dbReference type="AlphaFoldDB" id="A0A0V1E2T7"/>
<protein>
    <submittedName>
        <fullName evidence="1">Uncharacterized protein</fullName>
    </submittedName>
</protein>
<reference evidence="1 2" key="1">
    <citation type="submission" date="2015-01" db="EMBL/GenBank/DDBJ databases">
        <title>Evolution of Trichinella species and genotypes.</title>
        <authorList>
            <person name="Korhonen P.K."/>
            <person name="Edoardo P."/>
            <person name="Giuseppe L.R."/>
            <person name="Gasser R.B."/>
        </authorList>
    </citation>
    <scope>NUCLEOTIDE SEQUENCE [LARGE SCALE GENOMIC DNA]</scope>
    <source>
        <strain evidence="1">ISS470</strain>
    </source>
</reference>
<evidence type="ECO:0000313" key="2">
    <source>
        <dbReference type="Proteomes" id="UP000054995"/>
    </source>
</evidence>
<dbReference type="EMBL" id="JYDT01001184">
    <property type="protein sequence ID" value="KRY68036.1"/>
    <property type="molecule type" value="Genomic_DNA"/>
</dbReference>
<comment type="caution">
    <text evidence="1">The sequence shown here is derived from an EMBL/GenBank/DDBJ whole genome shotgun (WGS) entry which is preliminary data.</text>
</comment>
<gene>
    <name evidence="1" type="ORF">T4D_14923</name>
</gene>